<evidence type="ECO:0000313" key="2">
    <source>
        <dbReference type="EMBL" id="MBU9722087.1"/>
    </source>
</evidence>
<name>A0ABS6JU51_9BACI</name>
<protein>
    <submittedName>
        <fullName evidence="2">Small, acid-soluble spore protein L</fullName>
    </submittedName>
</protein>
<feature type="region of interest" description="Disordered" evidence="1">
    <location>
        <begin position="1"/>
        <end position="50"/>
    </location>
</feature>
<dbReference type="Proteomes" id="UP000790580">
    <property type="component" value="Unassembled WGS sequence"/>
</dbReference>
<reference evidence="2 3" key="1">
    <citation type="submission" date="2021-06" db="EMBL/GenBank/DDBJ databases">
        <title>Bacillus sp. RD4P76, an endophyte from a halophyte.</title>
        <authorList>
            <person name="Sun J.-Q."/>
        </authorList>
    </citation>
    <scope>NUCLEOTIDE SEQUENCE [LARGE SCALE GENOMIC DNA]</scope>
    <source>
        <strain evidence="2 3">JCM 17098</strain>
    </source>
</reference>
<sequence>MGKQRSTRSQNSKVPGARSVNPMGQSPGEEHAGEVYSQGQESAKKSNTKR</sequence>
<dbReference type="RefSeq" id="WP_140354957.1">
    <property type="nucleotide sequence ID" value="NZ_JAHQCR010000048.1"/>
</dbReference>
<proteinExistence type="predicted"/>
<evidence type="ECO:0000313" key="3">
    <source>
        <dbReference type="Proteomes" id="UP000790580"/>
    </source>
</evidence>
<accession>A0ABS6JU51</accession>
<dbReference type="EMBL" id="JAHQCR010000048">
    <property type="protein sequence ID" value="MBU9722087.1"/>
    <property type="molecule type" value="Genomic_DNA"/>
</dbReference>
<gene>
    <name evidence="2" type="ORF">KS407_11635</name>
</gene>
<keyword evidence="3" id="KW-1185">Reference proteome</keyword>
<comment type="caution">
    <text evidence="2">The sequence shown here is derived from an EMBL/GenBank/DDBJ whole genome shotgun (WGS) entry which is preliminary data.</text>
</comment>
<evidence type="ECO:0000256" key="1">
    <source>
        <dbReference type="SAM" id="MobiDB-lite"/>
    </source>
</evidence>
<organism evidence="2 3">
    <name type="scientific">Evansella alkalicola</name>
    <dbReference type="NCBI Taxonomy" id="745819"/>
    <lineage>
        <taxon>Bacteria</taxon>
        <taxon>Bacillati</taxon>
        <taxon>Bacillota</taxon>
        <taxon>Bacilli</taxon>
        <taxon>Bacillales</taxon>
        <taxon>Bacillaceae</taxon>
        <taxon>Evansella</taxon>
    </lineage>
</organism>